<feature type="compositionally biased region" description="Basic and acidic residues" evidence="10">
    <location>
        <begin position="50"/>
        <end position="59"/>
    </location>
</feature>
<dbReference type="PANTHER" id="PTHR11003:SF291">
    <property type="entry name" value="IP11374P"/>
    <property type="match status" value="1"/>
</dbReference>
<feature type="region of interest" description="Disordered" evidence="10">
    <location>
        <begin position="42"/>
        <end position="62"/>
    </location>
</feature>
<feature type="domain" description="EF-hand" evidence="13">
    <location>
        <begin position="326"/>
        <end position="344"/>
    </location>
</feature>
<evidence type="ECO:0000256" key="9">
    <source>
        <dbReference type="ARBA" id="ARBA00023303"/>
    </source>
</evidence>
<evidence type="ECO:0000256" key="8">
    <source>
        <dbReference type="ARBA" id="ARBA00023136"/>
    </source>
</evidence>
<comment type="subcellular location">
    <subcellularLocation>
        <location evidence="1">Membrane</location>
        <topology evidence="1">Multi-pass membrane protein</topology>
    </subcellularLocation>
</comment>
<dbReference type="GO" id="GO:0022841">
    <property type="term" value="F:potassium ion leak channel activity"/>
    <property type="evidence" value="ECO:0007669"/>
    <property type="project" value="TreeGrafter"/>
</dbReference>
<sequence length="353" mass="39411">MDNVWKENGIHEPLLPSLLKQQNQSQKDGRRVRRCRSAPVSNLNMQGSTQKDRHPELPFKTRNNRPTLTQAGLILCIYLVVGMICFYNVQHELKGLKTSRMVDALYFCIVTMTTVGYGDLVPNGIPAKLLACVFVFSGMALVGLLLGGAADYLVEKQERILIKAVSRKQNHVLEDCSSEKMVHRAHCKLLVSLAILLALIAVGVVFLYEVEGLDFLDAFYCVCSTITTLGYGDKSFSTEGGRVFAIVWILVSTICLAQFYLYLAEARTEDRQQALANWVLTRRTTPTDLEAADMDSDGVVSAPEFVIYKLKEMGKIEEEDVAVLMKEFEDLDVDHSGTLTKSDLYIAQQAPEN</sequence>
<keyword evidence="8 11" id="KW-0472">Membrane</keyword>
<dbReference type="Gene3D" id="1.10.238.10">
    <property type="entry name" value="EF-hand"/>
    <property type="match status" value="1"/>
</dbReference>
<reference evidence="14" key="1">
    <citation type="submission" date="2015-03" db="EMBL/GenBank/DDBJ databases">
        <title>A transcriptome of Araucaria cunninghamii, an australian fine timber species.</title>
        <authorList>
            <person name="Jing Yi C.J.Y."/>
            <person name="Yin San L.Y.S."/>
            <person name="Abdul Karim S.S."/>
            <person name="Wan Azmi N.N."/>
            <person name="Hercus R.R."/>
            <person name="Croft L.L."/>
        </authorList>
    </citation>
    <scope>NUCLEOTIDE SEQUENCE</scope>
    <source>
        <strain evidence="14">MI0301</strain>
        <tissue evidence="14">Leaf</tissue>
    </source>
</reference>
<feature type="transmembrane region" description="Helical" evidence="11">
    <location>
        <begin position="243"/>
        <end position="263"/>
    </location>
</feature>
<evidence type="ECO:0000256" key="5">
    <source>
        <dbReference type="ARBA" id="ARBA00022837"/>
    </source>
</evidence>
<evidence type="ECO:0000256" key="7">
    <source>
        <dbReference type="ARBA" id="ARBA00023065"/>
    </source>
</evidence>
<evidence type="ECO:0000259" key="12">
    <source>
        <dbReference type="Pfam" id="PF07885"/>
    </source>
</evidence>
<dbReference type="SUPFAM" id="SSF47473">
    <property type="entry name" value="EF-hand"/>
    <property type="match status" value="1"/>
</dbReference>
<evidence type="ECO:0000256" key="1">
    <source>
        <dbReference type="ARBA" id="ARBA00004141"/>
    </source>
</evidence>
<feature type="transmembrane region" description="Helical" evidence="11">
    <location>
        <begin position="189"/>
        <end position="208"/>
    </location>
</feature>
<keyword evidence="5" id="KW-0106">Calcium</keyword>
<dbReference type="SUPFAM" id="SSF81324">
    <property type="entry name" value="Voltage-gated potassium channels"/>
    <property type="match status" value="2"/>
</dbReference>
<feature type="domain" description="Potassium channel" evidence="12">
    <location>
        <begin position="74"/>
        <end position="154"/>
    </location>
</feature>
<feature type="transmembrane region" description="Helical" evidence="11">
    <location>
        <begin position="68"/>
        <end position="89"/>
    </location>
</feature>
<feature type="domain" description="Potassium channel" evidence="12">
    <location>
        <begin position="195"/>
        <end position="266"/>
    </location>
</feature>
<dbReference type="InterPro" id="IPR018247">
    <property type="entry name" value="EF_Hand_1_Ca_BS"/>
</dbReference>
<dbReference type="Gene3D" id="1.10.287.70">
    <property type="match status" value="2"/>
</dbReference>
<dbReference type="GO" id="GO:0015271">
    <property type="term" value="F:outward rectifier potassium channel activity"/>
    <property type="evidence" value="ECO:0007669"/>
    <property type="project" value="TreeGrafter"/>
</dbReference>
<dbReference type="PRINTS" id="PR01333">
    <property type="entry name" value="2POREKCHANEL"/>
</dbReference>
<protein>
    <recommendedName>
        <fullName evidence="15">EF-hand domain-containing protein</fullName>
    </recommendedName>
</protein>
<accession>A0A0D6QY71</accession>
<dbReference type="PROSITE" id="PS00018">
    <property type="entry name" value="EF_HAND_1"/>
    <property type="match status" value="1"/>
</dbReference>
<feature type="transmembrane region" description="Helical" evidence="11">
    <location>
        <begin position="127"/>
        <end position="154"/>
    </location>
</feature>
<keyword evidence="3" id="KW-0813">Transport</keyword>
<keyword evidence="6 11" id="KW-1133">Transmembrane helix</keyword>
<evidence type="ECO:0000256" key="10">
    <source>
        <dbReference type="SAM" id="MobiDB-lite"/>
    </source>
</evidence>
<dbReference type="InterPro" id="IPR003280">
    <property type="entry name" value="2pore_dom_K_chnl"/>
</dbReference>
<proteinExistence type="inferred from homology"/>
<dbReference type="GO" id="GO:0030322">
    <property type="term" value="P:stabilization of membrane potential"/>
    <property type="evidence" value="ECO:0007669"/>
    <property type="project" value="TreeGrafter"/>
</dbReference>
<dbReference type="EMBL" id="GCKF01037211">
    <property type="protein sequence ID" value="JAG96512.1"/>
    <property type="molecule type" value="Transcribed_RNA"/>
</dbReference>
<evidence type="ECO:0000256" key="2">
    <source>
        <dbReference type="ARBA" id="ARBA00010159"/>
    </source>
</evidence>
<dbReference type="Pfam" id="PF07885">
    <property type="entry name" value="Ion_trans_2"/>
    <property type="match status" value="2"/>
</dbReference>
<evidence type="ECO:0000256" key="3">
    <source>
        <dbReference type="ARBA" id="ARBA00022448"/>
    </source>
</evidence>
<dbReference type="GO" id="GO:0005774">
    <property type="term" value="C:vacuolar membrane"/>
    <property type="evidence" value="ECO:0007669"/>
    <property type="project" value="UniProtKB-ARBA"/>
</dbReference>
<feature type="transmembrane region" description="Helical" evidence="11">
    <location>
        <begin position="101"/>
        <end position="121"/>
    </location>
</feature>
<dbReference type="AlphaFoldDB" id="A0A0D6QY71"/>
<evidence type="ECO:0000256" key="11">
    <source>
        <dbReference type="SAM" id="Phobius"/>
    </source>
</evidence>
<dbReference type="Pfam" id="PF13202">
    <property type="entry name" value="EF-hand_5"/>
    <property type="match status" value="2"/>
</dbReference>
<evidence type="ECO:0000256" key="6">
    <source>
        <dbReference type="ARBA" id="ARBA00022989"/>
    </source>
</evidence>
<keyword evidence="9" id="KW-0407">Ion channel</keyword>
<dbReference type="InterPro" id="IPR013099">
    <property type="entry name" value="K_chnl_dom"/>
</dbReference>
<dbReference type="GO" id="GO:0005509">
    <property type="term" value="F:calcium ion binding"/>
    <property type="evidence" value="ECO:0007669"/>
    <property type="project" value="InterPro"/>
</dbReference>
<evidence type="ECO:0000313" key="14">
    <source>
        <dbReference type="EMBL" id="JAG96512.1"/>
    </source>
</evidence>
<evidence type="ECO:0000259" key="13">
    <source>
        <dbReference type="Pfam" id="PF13202"/>
    </source>
</evidence>
<comment type="similarity">
    <text evidence="2">Belongs to the two pore domain potassium channel (TC 1.A.1.7) family.</text>
</comment>
<feature type="domain" description="EF-hand" evidence="13">
    <location>
        <begin position="289"/>
        <end position="305"/>
    </location>
</feature>
<dbReference type="InterPro" id="IPR011992">
    <property type="entry name" value="EF-hand-dom_pair"/>
</dbReference>
<evidence type="ECO:0008006" key="15">
    <source>
        <dbReference type="Google" id="ProtNLM"/>
    </source>
</evidence>
<name>A0A0D6QY71_ARACU</name>
<keyword evidence="7" id="KW-0406">Ion transport</keyword>
<evidence type="ECO:0000256" key="4">
    <source>
        <dbReference type="ARBA" id="ARBA00022692"/>
    </source>
</evidence>
<dbReference type="InterPro" id="IPR002048">
    <property type="entry name" value="EF_hand_dom"/>
</dbReference>
<organism evidence="14">
    <name type="scientific">Araucaria cunninghamii</name>
    <name type="common">Hoop pine</name>
    <name type="synonym">Moreton Bay pine</name>
    <dbReference type="NCBI Taxonomy" id="56994"/>
    <lineage>
        <taxon>Eukaryota</taxon>
        <taxon>Viridiplantae</taxon>
        <taxon>Streptophyta</taxon>
        <taxon>Embryophyta</taxon>
        <taxon>Tracheophyta</taxon>
        <taxon>Spermatophyta</taxon>
        <taxon>Pinopsida</taxon>
        <taxon>Pinidae</taxon>
        <taxon>Conifers II</taxon>
        <taxon>Araucariales</taxon>
        <taxon>Araucariaceae</taxon>
        <taxon>Araucaria</taxon>
    </lineage>
</organism>
<dbReference type="GO" id="GO:0005886">
    <property type="term" value="C:plasma membrane"/>
    <property type="evidence" value="ECO:0007669"/>
    <property type="project" value="TreeGrafter"/>
</dbReference>
<keyword evidence="4 11" id="KW-0812">Transmembrane</keyword>
<dbReference type="PANTHER" id="PTHR11003">
    <property type="entry name" value="POTASSIUM CHANNEL, SUBFAMILY K"/>
    <property type="match status" value="1"/>
</dbReference>